<evidence type="ECO:0000313" key="2">
    <source>
        <dbReference type="EMBL" id="KKN63830.1"/>
    </source>
</evidence>
<protein>
    <recommendedName>
        <fullName evidence="1">Calcineurin-like phosphoesterase domain-containing protein</fullName>
    </recommendedName>
</protein>
<dbReference type="InterPro" id="IPR029052">
    <property type="entry name" value="Metallo-depent_PP-like"/>
</dbReference>
<feature type="domain" description="Calcineurin-like phosphoesterase" evidence="1">
    <location>
        <begin position="27"/>
        <end position="105"/>
    </location>
</feature>
<organism evidence="2">
    <name type="scientific">marine sediment metagenome</name>
    <dbReference type="NCBI Taxonomy" id="412755"/>
    <lineage>
        <taxon>unclassified sequences</taxon>
        <taxon>metagenomes</taxon>
        <taxon>ecological metagenomes</taxon>
    </lineage>
</organism>
<dbReference type="AlphaFoldDB" id="A0A0F9S4R8"/>
<gene>
    <name evidence="2" type="ORF">LCGC14_0497600</name>
</gene>
<dbReference type="GO" id="GO:0110154">
    <property type="term" value="P:RNA decapping"/>
    <property type="evidence" value="ECO:0007669"/>
    <property type="project" value="TreeGrafter"/>
</dbReference>
<name>A0A0F9S4R8_9ZZZZ</name>
<dbReference type="CDD" id="cd00144">
    <property type="entry name" value="MPP_PPP_family"/>
    <property type="match status" value="1"/>
</dbReference>
<reference evidence="2" key="1">
    <citation type="journal article" date="2015" name="Nature">
        <title>Complex archaea that bridge the gap between prokaryotes and eukaryotes.</title>
        <authorList>
            <person name="Spang A."/>
            <person name="Saw J.H."/>
            <person name="Jorgensen S.L."/>
            <person name="Zaremba-Niedzwiedzka K."/>
            <person name="Martijn J."/>
            <person name="Lind A.E."/>
            <person name="van Eijk R."/>
            <person name="Schleper C."/>
            <person name="Guy L."/>
            <person name="Ettema T.J."/>
        </authorList>
    </citation>
    <scope>NUCLEOTIDE SEQUENCE</scope>
</reference>
<sequence length="242" mass="26469">MKPFAYLKSLLPRRQGAFAPVAPDTAFCVIGDIHGCDDKLARALERVPKGVPLVCVGDYIDRGPASAGVLRRLMARQDTFCLRGNHEEMMMEFLEAPAEGGAHWLHKGGQQTLESFGVPMPGPTDAEIRAAADALRRAMGDDLLEWLYARPLMYRNGNVVVVHAAMDPDRPVGDQLHRHLTWGHPDFLKTRRRDGLWVVHGHTVIKPAAARNGRISVDTGAFAGGSLTLAYIAPGAVRFMSV</sequence>
<dbReference type="GO" id="GO:0008803">
    <property type="term" value="F:bis(5'-nucleosyl)-tetraphosphatase (symmetrical) activity"/>
    <property type="evidence" value="ECO:0007669"/>
    <property type="project" value="TreeGrafter"/>
</dbReference>
<evidence type="ECO:0000259" key="1">
    <source>
        <dbReference type="Pfam" id="PF00149"/>
    </source>
</evidence>
<dbReference type="InterPro" id="IPR050126">
    <property type="entry name" value="Ap4A_hydrolase"/>
</dbReference>
<dbReference type="InterPro" id="IPR004843">
    <property type="entry name" value="Calcineurin-like_PHP"/>
</dbReference>
<dbReference type="GO" id="GO:0005737">
    <property type="term" value="C:cytoplasm"/>
    <property type="evidence" value="ECO:0007669"/>
    <property type="project" value="TreeGrafter"/>
</dbReference>
<proteinExistence type="predicted"/>
<dbReference type="SUPFAM" id="SSF56300">
    <property type="entry name" value="Metallo-dependent phosphatases"/>
    <property type="match status" value="1"/>
</dbReference>
<accession>A0A0F9S4R8</accession>
<dbReference type="GO" id="GO:0016791">
    <property type="term" value="F:phosphatase activity"/>
    <property type="evidence" value="ECO:0007669"/>
    <property type="project" value="TreeGrafter"/>
</dbReference>
<comment type="caution">
    <text evidence="2">The sequence shown here is derived from an EMBL/GenBank/DDBJ whole genome shotgun (WGS) entry which is preliminary data.</text>
</comment>
<dbReference type="PANTHER" id="PTHR42850">
    <property type="entry name" value="METALLOPHOSPHOESTERASE"/>
    <property type="match status" value="1"/>
</dbReference>
<dbReference type="Pfam" id="PF00149">
    <property type="entry name" value="Metallophos"/>
    <property type="match status" value="1"/>
</dbReference>
<dbReference type="PANTHER" id="PTHR42850:SF4">
    <property type="entry name" value="ZINC-DEPENDENT ENDOPOLYPHOSPHATASE"/>
    <property type="match status" value="1"/>
</dbReference>
<dbReference type="EMBL" id="LAZR01000577">
    <property type="protein sequence ID" value="KKN63830.1"/>
    <property type="molecule type" value="Genomic_DNA"/>
</dbReference>
<dbReference type="Gene3D" id="3.60.21.10">
    <property type="match status" value="1"/>
</dbReference>